<comment type="caution">
    <text evidence="8">The sequence shown here is derived from an EMBL/GenBank/DDBJ whole genome shotgun (WGS) entry which is preliminary data.</text>
</comment>
<feature type="domain" description="AMP-dependent synthetase/ligase" evidence="5">
    <location>
        <begin position="46"/>
        <end position="402"/>
    </location>
</feature>
<gene>
    <name evidence="8" type="ORF">ACFQ3T_01850</name>
</gene>
<dbReference type="InterPro" id="IPR025979">
    <property type="entry name" value="ChrR-like_cupin_dom"/>
</dbReference>
<dbReference type="InterPro" id="IPR020845">
    <property type="entry name" value="AMP-binding_CS"/>
</dbReference>
<dbReference type="InterPro" id="IPR045851">
    <property type="entry name" value="AMP-bd_C_sf"/>
</dbReference>
<comment type="similarity">
    <text evidence="1">Belongs to the ATP-dependent AMP-binding enzyme family.</text>
</comment>
<evidence type="ECO:0000256" key="1">
    <source>
        <dbReference type="ARBA" id="ARBA00006432"/>
    </source>
</evidence>
<dbReference type="Gene3D" id="3.30.300.30">
    <property type="match status" value="1"/>
</dbReference>
<dbReference type="InterPro" id="IPR000873">
    <property type="entry name" value="AMP-dep_synth/lig_dom"/>
</dbReference>
<dbReference type="Pfam" id="PF13193">
    <property type="entry name" value="AMP-binding_C"/>
    <property type="match status" value="1"/>
</dbReference>
<dbReference type="EMBL" id="JBHTLK010000004">
    <property type="protein sequence ID" value="MFD1145861.1"/>
    <property type="molecule type" value="Genomic_DNA"/>
</dbReference>
<dbReference type="InterPro" id="IPR014710">
    <property type="entry name" value="RmlC-like_jellyroll"/>
</dbReference>
<accession>A0ABW3QNG0</accession>
<dbReference type="Proteomes" id="UP001597168">
    <property type="component" value="Unassembled WGS sequence"/>
</dbReference>
<dbReference type="InterPro" id="IPR025110">
    <property type="entry name" value="AMP-bd_C"/>
</dbReference>
<dbReference type="PROSITE" id="PS00455">
    <property type="entry name" value="AMP_BINDING"/>
    <property type="match status" value="1"/>
</dbReference>
<evidence type="ECO:0000256" key="2">
    <source>
        <dbReference type="ARBA" id="ARBA00022598"/>
    </source>
</evidence>
<dbReference type="InterPro" id="IPR051087">
    <property type="entry name" value="Mitochondrial_ACSM"/>
</dbReference>
<dbReference type="PANTHER" id="PTHR43605:SF10">
    <property type="entry name" value="ACYL-COA SYNTHETASE MEDIUM CHAIN FAMILY MEMBER 3"/>
    <property type="match status" value="1"/>
</dbReference>
<keyword evidence="2" id="KW-0436">Ligase</keyword>
<name>A0ABW3QNG0_9PSEU</name>
<proteinExistence type="inferred from homology"/>
<dbReference type="SUPFAM" id="SSF56801">
    <property type="entry name" value="Acetyl-CoA synthetase-like"/>
    <property type="match status" value="1"/>
</dbReference>
<evidence type="ECO:0000313" key="9">
    <source>
        <dbReference type="Proteomes" id="UP001597168"/>
    </source>
</evidence>
<evidence type="ECO:0000259" key="6">
    <source>
        <dbReference type="Pfam" id="PF12973"/>
    </source>
</evidence>
<dbReference type="Pfam" id="PF00501">
    <property type="entry name" value="AMP-binding"/>
    <property type="match status" value="1"/>
</dbReference>
<feature type="domain" description="ChrR-like cupin" evidence="6">
    <location>
        <begin position="637"/>
        <end position="731"/>
    </location>
</feature>
<dbReference type="SUPFAM" id="SSF51182">
    <property type="entry name" value="RmlC-like cupins"/>
    <property type="match status" value="1"/>
</dbReference>
<feature type="domain" description="AMP-binding enzyme C-terminal" evidence="7">
    <location>
        <begin position="453"/>
        <end position="530"/>
    </location>
</feature>
<keyword evidence="3" id="KW-0547">Nucleotide-binding</keyword>
<evidence type="ECO:0000259" key="7">
    <source>
        <dbReference type="Pfam" id="PF13193"/>
    </source>
</evidence>
<keyword evidence="9" id="KW-1185">Reference proteome</keyword>
<dbReference type="Gene3D" id="2.60.120.10">
    <property type="entry name" value="Jelly Rolls"/>
    <property type="match status" value="1"/>
</dbReference>
<dbReference type="InterPro" id="IPR042099">
    <property type="entry name" value="ANL_N_sf"/>
</dbReference>
<sequence length="761" mass="82804">MPTSPTERFRAARDLLLSLHDDHDEACAKFTWPHFDEFNWALDWFDAVARGNDRTALHAIRGQAEERLSYAELSERSSRLANGLRAAGVARGDVLLVVLDNQVAVWEALLAAMKLGAVVVPTFTTVSAADLADRVERAAVRHVITTAELTPRFAGLPDHVTRISVGGPVAGWLDYDDLRSASADFVPDGPTRAEDPLFLYFTSGTTSRPKLVPHTHVSYPVGHLSGMYWNGVRPGDVHLNVSAPGWAKHAWSSFFVPFNAEATLLSVTADTTEELLDHMVRHRVTTFCAPPTAWRMLIQHDLRRWPVRLREAGSVGEPLNPEVVERVRDAWGVTVRDGYGQTETTAQIGNTPTLPVRPGSMGKPLPGYEIVLVDPNTGAVGDEGEICVALSPDRPVGVMPGYVGDDEKNARTFAGGYYHTGDIGRRDEDGYLHYVGRTDDVFKSFDHRISPFELESVLLEHEAVAEAAVVPAPDPVGLVVPKAYVALVAGETPSADTARRILDHARANLAPHQWVRRLEFAVLPKTTSGKIRRAELRARDVERAAGVEFAEVEYLADDLPAGSAPGIGRAAETPVVTTTGTPVVTTTETSVVTTADIPVQTTADTRTESDNSLRSKDMRDIKVYHSLFDGGLHNGQIAWEEYVQPGRNAVDVEWLYTQAETGPAGAEAYIAHFKPGSHGDLHEHLGFEVLLILEGELHNDNGDRYPAGTLFVEKPESIHQVSSPTGCFALVIREKGTRRIIDDPVEGAQSASVSADSVSAG</sequence>
<reference evidence="9" key="1">
    <citation type="journal article" date="2019" name="Int. J. Syst. Evol. Microbiol.">
        <title>The Global Catalogue of Microorganisms (GCM) 10K type strain sequencing project: providing services to taxonomists for standard genome sequencing and annotation.</title>
        <authorList>
            <consortium name="The Broad Institute Genomics Platform"/>
            <consortium name="The Broad Institute Genome Sequencing Center for Infectious Disease"/>
            <person name="Wu L."/>
            <person name="Ma J."/>
        </authorList>
    </citation>
    <scope>NUCLEOTIDE SEQUENCE [LARGE SCALE GENOMIC DNA]</scope>
    <source>
        <strain evidence="9">CCUG 60214</strain>
    </source>
</reference>
<protein>
    <submittedName>
        <fullName evidence="8">AMP-binding protein</fullName>
    </submittedName>
</protein>
<dbReference type="Gene3D" id="3.40.50.12780">
    <property type="entry name" value="N-terminal domain of ligase-like"/>
    <property type="match status" value="1"/>
</dbReference>
<evidence type="ECO:0000256" key="4">
    <source>
        <dbReference type="ARBA" id="ARBA00022840"/>
    </source>
</evidence>
<evidence type="ECO:0000259" key="5">
    <source>
        <dbReference type="Pfam" id="PF00501"/>
    </source>
</evidence>
<dbReference type="Pfam" id="PF12973">
    <property type="entry name" value="Cupin_7"/>
    <property type="match status" value="1"/>
</dbReference>
<dbReference type="RefSeq" id="WP_380719001.1">
    <property type="nucleotide sequence ID" value="NZ_JBHTLK010000004.1"/>
</dbReference>
<keyword evidence="4" id="KW-0067">ATP-binding</keyword>
<dbReference type="PANTHER" id="PTHR43605">
    <property type="entry name" value="ACYL-COENZYME A SYNTHETASE"/>
    <property type="match status" value="1"/>
</dbReference>
<organism evidence="8 9">
    <name type="scientific">Saccharothrix hoggarensis</name>
    <dbReference type="NCBI Taxonomy" id="913853"/>
    <lineage>
        <taxon>Bacteria</taxon>
        <taxon>Bacillati</taxon>
        <taxon>Actinomycetota</taxon>
        <taxon>Actinomycetes</taxon>
        <taxon>Pseudonocardiales</taxon>
        <taxon>Pseudonocardiaceae</taxon>
        <taxon>Saccharothrix</taxon>
    </lineage>
</organism>
<dbReference type="InterPro" id="IPR011051">
    <property type="entry name" value="RmlC_Cupin_sf"/>
</dbReference>
<evidence type="ECO:0000313" key="8">
    <source>
        <dbReference type="EMBL" id="MFD1145861.1"/>
    </source>
</evidence>
<evidence type="ECO:0000256" key="3">
    <source>
        <dbReference type="ARBA" id="ARBA00022741"/>
    </source>
</evidence>